<evidence type="ECO:0000313" key="2">
    <source>
        <dbReference type="Proteomes" id="UP000576152"/>
    </source>
</evidence>
<comment type="caution">
    <text evidence="1">The sequence shown here is derived from an EMBL/GenBank/DDBJ whole genome shotgun (WGS) entry which is preliminary data.</text>
</comment>
<evidence type="ECO:0008006" key="3">
    <source>
        <dbReference type="Google" id="ProtNLM"/>
    </source>
</evidence>
<evidence type="ECO:0000313" key="1">
    <source>
        <dbReference type="EMBL" id="MBB3712332.1"/>
    </source>
</evidence>
<name>A0ABR6HPD0_9RHOB</name>
<reference evidence="1 2" key="1">
    <citation type="submission" date="2020-08" db="EMBL/GenBank/DDBJ databases">
        <title>Genomic Encyclopedia of Type Strains, Phase III (KMG-III): the genomes of soil and plant-associated and newly described type strains.</title>
        <authorList>
            <person name="Whitman W."/>
        </authorList>
    </citation>
    <scope>NUCLEOTIDE SEQUENCE [LARGE SCALE GENOMIC DNA]</scope>
    <source>
        <strain evidence="1 2">CECT 8572</strain>
    </source>
</reference>
<proteinExistence type="predicted"/>
<accession>A0ABR6HPD0</accession>
<sequence>MPKLPSPCIGVCKFRRHDHCIGCSMTKEQKSLSKLAKKPKARRALVTLVMAQQAAMGGYRHWEVAYAKRCAKKGIAPPERDAAVSPRQPDAA</sequence>
<dbReference type="Proteomes" id="UP000576152">
    <property type="component" value="Unassembled WGS sequence"/>
</dbReference>
<keyword evidence="2" id="KW-1185">Reference proteome</keyword>
<dbReference type="RefSeq" id="WP_183472242.1">
    <property type="nucleotide sequence ID" value="NZ_JACIBX010000006.1"/>
</dbReference>
<dbReference type="InterPro" id="IPR010710">
    <property type="entry name" value="DUF1289"/>
</dbReference>
<organism evidence="1 2">
    <name type="scientific">Limimaricola variabilis</name>
    <dbReference type="NCBI Taxonomy" id="1492771"/>
    <lineage>
        <taxon>Bacteria</taxon>
        <taxon>Pseudomonadati</taxon>
        <taxon>Pseudomonadota</taxon>
        <taxon>Alphaproteobacteria</taxon>
        <taxon>Rhodobacterales</taxon>
        <taxon>Paracoccaceae</taxon>
        <taxon>Limimaricola</taxon>
    </lineage>
</organism>
<gene>
    <name evidence="1" type="ORF">FHS00_001914</name>
</gene>
<dbReference type="Pfam" id="PF06945">
    <property type="entry name" value="DUF1289"/>
    <property type="match status" value="1"/>
</dbReference>
<dbReference type="EMBL" id="JACIBX010000006">
    <property type="protein sequence ID" value="MBB3712332.1"/>
    <property type="molecule type" value="Genomic_DNA"/>
</dbReference>
<protein>
    <recommendedName>
        <fullName evidence="3">DUF1289 domain-containing protein</fullName>
    </recommendedName>
</protein>